<accession>A0ABM8QEJ9</accession>
<organism evidence="5 6">
    <name type="scientific">Paraburkholderia haematera</name>
    <dbReference type="NCBI Taxonomy" id="2793077"/>
    <lineage>
        <taxon>Bacteria</taxon>
        <taxon>Pseudomonadati</taxon>
        <taxon>Pseudomonadota</taxon>
        <taxon>Betaproteobacteria</taxon>
        <taxon>Burkholderiales</taxon>
        <taxon>Burkholderiaceae</taxon>
        <taxon>Paraburkholderia</taxon>
    </lineage>
</organism>
<evidence type="ECO:0000259" key="4">
    <source>
        <dbReference type="Pfam" id="PF25023"/>
    </source>
</evidence>
<evidence type="ECO:0000313" key="6">
    <source>
        <dbReference type="Proteomes" id="UP000672526"/>
    </source>
</evidence>
<keyword evidence="1" id="KW-0677">Repeat</keyword>
<evidence type="ECO:0000259" key="3">
    <source>
        <dbReference type="Pfam" id="PF20148"/>
    </source>
</evidence>
<gene>
    <name evidence="5" type="ORF">R69888_00333</name>
</gene>
<feature type="domain" description="DUF6531" evidence="3">
    <location>
        <begin position="100"/>
        <end position="178"/>
    </location>
</feature>
<dbReference type="PANTHER" id="PTHR32305:SF15">
    <property type="entry name" value="PROTEIN RHSA-RELATED"/>
    <property type="match status" value="1"/>
</dbReference>
<sequence length="789" mass="85054">MRINEPSRGPAGNLARLLAAFMLLLVAFGANADSGDDICFPLYARAGAMPGDKDCALIAASRTSVGMGTYFCTANAQEIIARYCKGPDPVLPDDSCPVADPVYPSSGAVTLTENDFVSGDELPVTFTRTYRSTVFLKSASAVGPMWFHNWQRQLNVTGAAGSSGNVIAYRANGEPLTFTLTNGAWRTKSFSGLTLTQNSAGWTLNDLMTETSEMYSSQGVLLSEAAKTGFVRALTYDGSGRLAAITQHGPDTKAVYDLTLRLEYDDKGRIARLVDPAGHFTQYQYDANSNLASVTWPDGNVRQYAYGDSRFKNALTGVIDGTGSRIATWTYDAQGRATAVSHPDTTKNVQFSYGSGTTTVTDSNGARTLSFSTIGDKVRPTGSSGSQSGGMTWDASGSLLTTTAPGRNAVYRYDETGRPVKATVRTSSAVAVTSVQYADATSLHPASVAMPGKLMSFVYDANGNVTGYSERITNDLTGEAGFDATWDGQQQRTVGARYDQFNRLAEAITYVNNVKASDWVYFYDETGNLNTAQNIVSKWLFGNQDRDAAHRVTLQTGNYRTARIAYDVRGRVSQFKYNEEPTNTNGRLGRQLNVDYGYSPDGRVVSRNGTVATNGGAASAISSDDIDKWLDNYQAGIDPVGPPPSVLGWLRSNMSNAPPAISAVCVDCGFIQARLAWPLFLHDLYFSVQTGNPIEDNPIEIQVAAQNQLPFPILTPSLSQRTALYAKVFPSATAQTSGFVKCKDTSDCRAVRAACRKKCSFAALPTGDFGYKFWNCVSDCAELSDCPRI</sequence>
<dbReference type="NCBIfam" id="TIGR01643">
    <property type="entry name" value="YD_repeat_2x"/>
    <property type="match status" value="1"/>
</dbReference>
<keyword evidence="2" id="KW-0732">Signal</keyword>
<keyword evidence="6" id="KW-1185">Reference proteome</keyword>
<feature type="chain" id="PRO_5046923806" description="YD repeat-containing protein" evidence="2">
    <location>
        <begin position="33"/>
        <end position="789"/>
    </location>
</feature>
<proteinExistence type="predicted"/>
<comment type="caution">
    <text evidence="5">The sequence shown here is derived from an EMBL/GenBank/DDBJ whole genome shotgun (WGS) entry which is preliminary data.</text>
</comment>
<evidence type="ECO:0000256" key="2">
    <source>
        <dbReference type="SAM" id="SignalP"/>
    </source>
</evidence>
<dbReference type="Proteomes" id="UP000672526">
    <property type="component" value="Unassembled WGS sequence"/>
</dbReference>
<dbReference type="PANTHER" id="PTHR32305">
    <property type="match status" value="1"/>
</dbReference>
<dbReference type="Pfam" id="PF25023">
    <property type="entry name" value="TEN_YD-shell"/>
    <property type="match status" value="1"/>
</dbReference>
<dbReference type="InterPro" id="IPR006530">
    <property type="entry name" value="YD"/>
</dbReference>
<name>A0ABM8QEJ9_9BURK</name>
<evidence type="ECO:0008006" key="7">
    <source>
        <dbReference type="Google" id="ProtNLM"/>
    </source>
</evidence>
<dbReference type="SUPFAM" id="SSF50960">
    <property type="entry name" value="TolB, C-terminal domain"/>
    <property type="match status" value="1"/>
</dbReference>
<dbReference type="InterPro" id="IPR056823">
    <property type="entry name" value="TEN-like_YD-shell"/>
</dbReference>
<dbReference type="InterPro" id="IPR050708">
    <property type="entry name" value="T6SS_VgrG/RHS"/>
</dbReference>
<evidence type="ECO:0000313" key="5">
    <source>
        <dbReference type="EMBL" id="CAE6693106.1"/>
    </source>
</evidence>
<dbReference type="InterPro" id="IPR045351">
    <property type="entry name" value="DUF6531"/>
</dbReference>
<evidence type="ECO:0000256" key="1">
    <source>
        <dbReference type="ARBA" id="ARBA00022737"/>
    </source>
</evidence>
<dbReference type="Pfam" id="PF20148">
    <property type="entry name" value="DUF6531"/>
    <property type="match status" value="1"/>
</dbReference>
<protein>
    <recommendedName>
        <fullName evidence="7">YD repeat-containing protein</fullName>
    </recommendedName>
</protein>
<feature type="domain" description="Teneurin-like YD-shell" evidence="4">
    <location>
        <begin position="210"/>
        <end position="355"/>
    </location>
</feature>
<dbReference type="Gene3D" id="2.180.10.10">
    <property type="entry name" value="RHS repeat-associated core"/>
    <property type="match status" value="1"/>
</dbReference>
<dbReference type="EMBL" id="CAJNBK010000001">
    <property type="protein sequence ID" value="CAE6693106.1"/>
    <property type="molecule type" value="Genomic_DNA"/>
</dbReference>
<reference evidence="5 6" key="1">
    <citation type="submission" date="2021-02" db="EMBL/GenBank/DDBJ databases">
        <authorList>
            <person name="Vanwijnsberghe S."/>
        </authorList>
    </citation>
    <scope>NUCLEOTIDE SEQUENCE [LARGE SCALE GENOMIC DNA]</scope>
    <source>
        <strain evidence="5 6">LMG 31837</strain>
    </source>
</reference>
<feature type="signal peptide" evidence="2">
    <location>
        <begin position="1"/>
        <end position="32"/>
    </location>
</feature>